<dbReference type="Proteomes" id="UP000199632">
    <property type="component" value="Unassembled WGS sequence"/>
</dbReference>
<gene>
    <name evidence="1" type="ORF">SAMN05421684_1890</name>
</gene>
<protein>
    <submittedName>
        <fullName evidence="1">Uncharacterized protein</fullName>
    </submittedName>
</protein>
<evidence type="ECO:0000313" key="2">
    <source>
        <dbReference type="Proteomes" id="UP000199632"/>
    </source>
</evidence>
<name>A0A1H3N8S3_9ACTN</name>
<sequence>MSSVDAMDLARIAELLRVRNGIDARIAAITDRPMTSGHLGEWIASQIFDIDLEPSAAKAAVDGRFRSGALAGRTVNVKWYLKREGLVDVTESADLDYYLVLAGPPGPAVSSRGTVRPWCVTAVYLFDAERLLQQLRAAGVRIGTASSVRAAHWDAAEIWPEDRRGDGVVDASQARQLRLLSEV</sequence>
<accession>A0A1H3N8S3</accession>
<evidence type="ECO:0000313" key="1">
    <source>
        <dbReference type="EMBL" id="SDY84875.1"/>
    </source>
</evidence>
<proteinExistence type="predicted"/>
<keyword evidence="2" id="KW-1185">Reference proteome</keyword>
<reference evidence="2" key="1">
    <citation type="submission" date="2016-10" db="EMBL/GenBank/DDBJ databases">
        <authorList>
            <person name="Varghese N."/>
            <person name="Submissions S."/>
        </authorList>
    </citation>
    <scope>NUCLEOTIDE SEQUENCE [LARGE SCALE GENOMIC DNA]</scope>
    <source>
        <strain evidence="2">DSM 44718</strain>
    </source>
</reference>
<dbReference type="AlphaFoldDB" id="A0A1H3N8S3"/>
<dbReference type="EMBL" id="FNQB01000001">
    <property type="protein sequence ID" value="SDY84875.1"/>
    <property type="molecule type" value="Genomic_DNA"/>
</dbReference>
<organism evidence="1 2">
    <name type="scientific">Asanoa ishikariensis</name>
    <dbReference type="NCBI Taxonomy" id="137265"/>
    <lineage>
        <taxon>Bacteria</taxon>
        <taxon>Bacillati</taxon>
        <taxon>Actinomycetota</taxon>
        <taxon>Actinomycetes</taxon>
        <taxon>Micromonosporales</taxon>
        <taxon>Micromonosporaceae</taxon>
        <taxon>Asanoa</taxon>
    </lineage>
</organism>